<name>A0ABN7PF05_TIMPD</name>
<keyword evidence="2" id="KW-1185">Reference proteome</keyword>
<organism evidence="1 2">
    <name type="scientific">Timema podura</name>
    <name type="common">Walking stick</name>
    <dbReference type="NCBI Taxonomy" id="61482"/>
    <lineage>
        <taxon>Eukaryota</taxon>
        <taxon>Metazoa</taxon>
        <taxon>Ecdysozoa</taxon>
        <taxon>Arthropoda</taxon>
        <taxon>Hexapoda</taxon>
        <taxon>Insecta</taxon>
        <taxon>Pterygota</taxon>
        <taxon>Neoptera</taxon>
        <taxon>Polyneoptera</taxon>
        <taxon>Phasmatodea</taxon>
        <taxon>Timematodea</taxon>
        <taxon>Timematoidea</taxon>
        <taxon>Timematidae</taxon>
        <taxon>Timema</taxon>
    </lineage>
</organism>
<protein>
    <submittedName>
        <fullName evidence="1">Uncharacterized protein</fullName>
    </submittedName>
</protein>
<comment type="caution">
    <text evidence="1">The sequence shown here is derived from an EMBL/GenBank/DDBJ whole genome shotgun (WGS) entry which is preliminary data.</text>
</comment>
<accession>A0ABN7PF05</accession>
<dbReference type="Proteomes" id="UP001153148">
    <property type="component" value="Unassembled WGS sequence"/>
</dbReference>
<evidence type="ECO:0000313" key="2">
    <source>
        <dbReference type="Proteomes" id="UP001153148"/>
    </source>
</evidence>
<gene>
    <name evidence="1" type="ORF">TPAB3V08_LOCUS10979</name>
</gene>
<proteinExistence type="predicted"/>
<sequence length="9" mass="1005">MLPKDLMTG</sequence>
<evidence type="ECO:0000313" key="1">
    <source>
        <dbReference type="EMBL" id="CAG2064032.1"/>
    </source>
</evidence>
<reference evidence="1" key="1">
    <citation type="submission" date="2021-03" db="EMBL/GenBank/DDBJ databases">
        <authorList>
            <person name="Tran Van P."/>
        </authorList>
    </citation>
    <scope>NUCLEOTIDE SEQUENCE</scope>
</reference>
<dbReference type="EMBL" id="CAJPIN010031044">
    <property type="protein sequence ID" value="CAG2064032.1"/>
    <property type="molecule type" value="Genomic_DNA"/>
</dbReference>